<keyword evidence="5" id="KW-1185">Reference proteome</keyword>
<evidence type="ECO:0008006" key="6">
    <source>
        <dbReference type="Google" id="ProtNLM"/>
    </source>
</evidence>
<dbReference type="Gene3D" id="3.30.559.10">
    <property type="entry name" value="Chloramphenicol acetyltransferase-like domain"/>
    <property type="match status" value="2"/>
</dbReference>
<dbReference type="EMBL" id="JAJFAZ020000004">
    <property type="protein sequence ID" value="KAI5332703.1"/>
    <property type="molecule type" value="Genomic_DNA"/>
</dbReference>
<proteinExistence type="inferred from homology"/>
<dbReference type="Pfam" id="PF02458">
    <property type="entry name" value="Transferase"/>
    <property type="match status" value="1"/>
</dbReference>
<keyword evidence="3" id="KW-0012">Acyltransferase</keyword>
<reference evidence="4 5" key="1">
    <citation type="journal article" date="2022" name="G3 (Bethesda)">
        <title>Whole-genome sequence and methylome profiling of the almond [Prunus dulcis (Mill.) D.A. Webb] cultivar 'Nonpareil'.</title>
        <authorList>
            <person name="D'Amico-Willman K.M."/>
            <person name="Ouma W.Z."/>
            <person name="Meulia T."/>
            <person name="Sideli G.M."/>
            <person name="Gradziel T.M."/>
            <person name="Fresnedo-Ramirez J."/>
        </authorList>
    </citation>
    <scope>NUCLEOTIDE SEQUENCE [LARGE SCALE GENOMIC DNA]</scope>
    <source>
        <strain evidence="4">Clone GOH B32 T37-40</strain>
    </source>
</reference>
<dbReference type="Proteomes" id="UP001054821">
    <property type="component" value="Chromosome 4"/>
</dbReference>
<sequence>MTSKPVQVNFFGCGGIAIGVCISHKVSDSSTISKFISSWAAIALGSNATNPVVPAEFGVAACLFPSLDFLNTPLPIMRYDKEKWITRRFVFDASKIAALKSKATTATVPKPTCVEVVSALIWKCAFKASRSNLGSIRPSEWFQFANM</sequence>
<dbReference type="PANTHER" id="PTHR31623">
    <property type="entry name" value="F21J9.9"/>
    <property type="match status" value="1"/>
</dbReference>
<dbReference type="GO" id="GO:0016746">
    <property type="term" value="F:acyltransferase activity"/>
    <property type="evidence" value="ECO:0007669"/>
    <property type="project" value="UniProtKB-KW"/>
</dbReference>
<dbReference type="PANTHER" id="PTHR31623:SF122">
    <property type="entry name" value="HXXXD-TYPE ACYL-TRANSFERASE FAMILY PROTEIN"/>
    <property type="match status" value="1"/>
</dbReference>
<evidence type="ECO:0000313" key="4">
    <source>
        <dbReference type="EMBL" id="KAI5332703.1"/>
    </source>
</evidence>
<dbReference type="InterPro" id="IPR023213">
    <property type="entry name" value="CAT-like_dom_sf"/>
</dbReference>
<dbReference type="AlphaFoldDB" id="A0AAD4VWU4"/>
<protein>
    <recommendedName>
        <fullName evidence="6">HXXXD-type acyl-transferase family protein</fullName>
    </recommendedName>
</protein>
<name>A0AAD4VWU4_PRUDU</name>
<comment type="caution">
    <text evidence="4">The sequence shown here is derived from an EMBL/GenBank/DDBJ whole genome shotgun (WGS) entry which is preliminary data.</text>
</comment>
<keyword evidence="2" id="KW-0808">Transferase</keyword>
<organism evidence="4 5">
    <name type="scientific">Prunus dulcis</name>
    <name type="common">Almond</name>
    <name type="synonym">Amygdalus dulcis</name>
    <dbReference type="NCBI Taxonomy" id="3755"/>
    <lineage>
        <taxon>Eukaryota</taxon>
        <taxon>Viridiplantae</taxon>
        <taxon>Streptophyta</taxon>
        <taxon>Embryophyta</taxon>
        <taxon>Tracheophyta</taxon>
        <taxon>Spermatophyta</taxon>
        <taxon>Magnoliopsida</taxon>
        <taxon>eudicotyledons</taxon>
        <taxon>Gunneridae</taxon>
        <taxon>Pentapetalae</taxon>
        <taxon>rosids</taxon>
        <taxon>fabids</taxon>
        <taxon>Rosales</taxon>
        <taxon>Rosaceae</taxon>
        <taxon>Amygdaloideae</taxon>
        <taxon>Amygdaleae</taxon>
        <taxon>Prunus</taxon>
    </lineage>
</organism>
<evidence type="ECO:0000256" key="1">
    <source>
        <dbReference type="ARBA" id="ARBA00009861"/>
    </source>
</evidence>
<comment type="similarity">
    <text evidence="1">Belongs to the plant acyltransferase family.</text>
</comment>
<accession>A0AAD4VWU4</accession>
<gene>
    <name evidence="4" type="ORF">L3X38_022832</name>
</gene>
<evidence type="ECO:0000313" key="5">
    <source>
        <dbReference type="Proteomes" id="UP001054821"/>
    </source>
</evidence>
<evidence type="ECO:0000256" key="2">
    <source>
        <dbReference type="ARBA" id="ARBA00022679"/>
    </source>
</evidence>
<evidence type="ECO:0000256" key="3">
    <source>
        <dbReference type="ARBA" id="ARBA00023315"/>
    </source>
</evidence>